<dbReference type="GO" id="GO:0046872">
    <property type="term" value="F:metal ion binding"/>
    <property type="evidence" value="ECO:0007669"/>
    <property type="project" value="UniProtKB-KW"/>
</dbReference>
<dbReference type="Gene3D" id="3.30.460.10">
    <property type="entry name" value="Beta Polymerase, domain 2"/>
    <property type="match status" value="1"/>
</dbReference>
<dbReference type="GO" id="GO:1990817">
    <property type="term" value="F:poly(A) RNA polymerase activity"/>
    <property type="evidence" value="ECO:0007669"/>
    <property type="project" value="UniProtKB-EC"/>
</dbReference>
<dbReference type="OrthoDB" id="407432at2759"/>
<dbReference type="Proteomes" id="UP000253664">
    <property type="component" value="Unassembled WGS sequence"/>
</dbReference>
<dbReference type="Gene3D" id="1.10.1410.10">
    <property type="match status" value="1"/>
</dbReference>
<evidence type="ECO:0000256" key="9">
    <source>
        <dbReference type="ARBA" id="ARBA00022842"/>
    </source>
</evidence>
<accession>A0A367L3D5</accession>
<evidence type="ECO:0000313" key="14">
    <source>
        <dbReference type="Proteomes" id="UP000253664"/>
    </source>
</evidence>
<evidence type="ECO:0000256" key="7">
    <source>
        <dbReference type="ARBA" id="ARBA00022679"/>
    </source>
</evidence>
<feature type="region of interest" description="Disordered" evidence="10">
    <location>
        <begin position="24"/>
        <end position="74"/>
    </location>
</feature>
<sequence>MASENLDALAATSLENRLRGLVLASNSHNDAQPSSDQSPRASKRRPNQAERRQLSSQLSIPIDPRPHYQQAHQDLRHKPQHFDHSHYRHPPPTVNNSLQQERNNRPHFHQRSLYDPGSSQPNRRHGPTPGDIASQAEFLDALCYRVVSQSEIDVVEIGEKETFRRHIEAVCRHVISIHEPEQHFPAESVELKCFGSLSSGFATKASDMDLGLLSPNSIPQPDAAESPIPRLLEKAFLDAGLGARLLSRARVPIIKLCQRPSESLLQSLVAERQKWESGEENCVQDPADDDHETASPVRGVQASNHAGFNTDPSSHTEVLDENGETGCYQLQQGADSSLPSYYALAKRVLRRAGGRDVTISNYHEFTDSDWSTLDGVCKAFVHGLSDPLLQGRLARYPSLSFQPIRNLPNHRSLLGVYTQVEGEQLVQRWDNWSAKEALQSFQAQTDQALATWNRIQSMSNLGVDPVSFNRDLQLALEKIKLIPSFQLLLLEQGQHEDLAQYYARAKVILVNLRRASRGSFDAVQQLLVRQYVSGIAQKDPRNMLSKMVDNYNGQVDFEIVSLWHKGLHMSRRLEEAIKQDKLSASQAANAKEYISLLQSSPCKILTGPADYKFVIPVPPEVVDLVMSIRQLHHLVTVSSQPQKRYRDPLEFPTTGAGVQCDVNFSAHLALHNTALLRCYSFTDSRVRPMVLFVKHWAKVREINSGYRGTLSSYGYVLMVLHYLVNVAQPFVCPNLQQLAPPPPPNPSAAEVEATICCRGCNIRFWRDERQIMHLAAANQLNRNGEGIGHLLRGFFEYYAHNGIMSTGLAKGFDWGRDVLSLRTQGGLLTKQEKHWTGAKTVVEQQGGGSTASIQQAPSRDKQLKRGAEVKEVRHRYLFAIEDPFELDHNVARTVTHNGIVSIRDEFRRAWRIIRNVQGGHSQEDLLQNAKDAQEEVVDPFLKLMDDIHGPVRTWMVVDRGRGTG</sequence>
<dbReference type="STRING" id="1330021.A0A367L3D5"/>
<feature type="domain" description="PAP-associated" evidence="11">
    <location>
        <begin position="787"/>
        <end position="888"/>
    </location>
</feature>
<evidence type="ECO:0000313" key="13">
    <source>
        <dbReference type="EMBL" id="RCI08939.1"/>
    </source>
</evidence>
<name>A0A367L3D5_9HYPO</name>
<gene>
    <name evidence="13" type="ORF">L249_4923</name>
</gene>
<evidence type="ECO:0000256" key="1">
    <source>
        <dbReference type="ARBA" id="ARBA00001936"/>
    </source>
</evidence>
<comment type="similarity">
    <text evidence="4">Belongs to the DNA polymerase type-B-like family.</text>
</comment>
<dbReference type="GO" id="GO:0010605">
    <property type="term" value="P:negative regulation of macromolecule metabolic process"/>
    <property type="evidence" value="ECO:0007669"/>
    <property type="project" value="UniProtKB-ARBA"/>
</dbReference>
<dbReference type="Pfam" id="PF03828">
    <property type="entry name" value="PAP_assoc"/>
    <property type="match status" value="1"/>
</dbReference>
<comment type="cofactor">
    <cofactor evidence="1">
        <name>Mn(2+)</name>
        <dbReference type="ChEBI" id="CHEBI:29035"/>
    </cofactor>
</comment>
<dbReference type="SUPFAM" id="SSF81631">
    <property type="entry name" value="PAP/OAS1 substrate-binding domain"/>
    <property type="match status" value="1"/>
</dbReference>
<reference evidence="13 14" key="1">
    <citation type="journal article" date="2015" name="BMC Genomics">
        <title>Insights from the genome of Ophiocordyceps polyrhachis-furcata to pathogenicity and host specificity in insect fungi.</title>
        <authorList>
            <person name="Wichadakul D."/>
            <person name="Kobmoo N."/>
            <person name="Ingsriswang S."/>
            <person name="Tangphatsornruang S."/>
            <person name="Chantasingh D."/>
            <person name="Luangsa-ard J.J."/>
            <person name="Eurwilaichitr L."/>
        </authorList>
    </citation>
    <scope>NUCLEOTIDE SEQUENCE [LARGE SCALE GENOMIC DNA]</scope>
    <source>
        <strain evidence="13 14">BCC 54312</strain>
    </source>
</reference>
<evidence type="ECO:0000256" key="3">
    <source>
        <dbReference type="ARBA" id="ARBA00004496"/>
    </source>
</evidence>
<dbReference type="Pfam" id="PF22600">
    <property type="entry name" value="MTPAP-like_central"/>
    <property type="match status" value="1"/>
</dbReference>
<feature type="region of interest" description="Disordered" evidence="10">
    <location>
        <begin position="843"/>
        <end position="865"/>
    </location>
</feature>
<comment type="subcellular location">
    <subcellularLocation>
        <location evidence="3">Cytoplasm</location>
    </subcellularLocation>
</comment>
<dbReference type="PANTHER" id="PTHR12271">
    <property type="entry name" value="POLY A POLYMERASE CID PAP -RELATED"/>
    <property type="match status" value="1"/>
</dbReference>
<evidence type="ECO:0000259" key="12">
    <source>
        <dbReference type="Pfam" id="PF22600"/>
    </source>
</evidence>
<dbReference type="InterPro" id="IPR002058">
    <property type="entry name" value="PAP_assoc"/>
</dbReference>
<dbReference type="EC" id="2.7.7.19" evidence="5"/>
<evidence type="ECO:0000259" key="11">
    <source>
        <dbReference type="Pfam" id="PF03828"/>
    </source>
</evidence>
<proteinExistence type="inferred from homology"/>
<feature type="region of interest" description="Disordered" evidence="10">
    <location>
        <begin position="277"/>
        <end position="296"/>
    </location>
</feature>
<feature type="region of interest" description="Disordered" evidence="10">
    <location>
        <begin position="108"/>
        <end position="132"/>
    </location>
</feature>
<keyword evidence="7" id="KW-0808">Transferase</keyword>
<evidence type="ECO:0000256" key="5">
    <source>
        <dbReference type="ARBA" id="ARBA00012388"/>
    </source>
</evidence>
<dbReference type="SUPFAM" id="SSF81301">
    <property type="entry name" value="Nucleotidyltransferase"/>
    <property type="match status" value="1"/>
</dbReference>
<evidence type="ECO:0000256" key="10">
    <source>
        <dbReference type="SAM" id="MobiDB-lite"/>
    </source>
</evidence>
<dbReference type="GO" id="GO:0005737">
    <property type="term" value="C:cytoplasm"/>
    <property type="evidence" value="ECO:0007669"/>
    <property type="project" value="UniProtKB-SubCell"/>
</dbReference>
<keyword evidence="8" id="KW-0479">Metal-binding</keyword>
<evidence type="ECO:0000256" key="8">
    <source>
        <dbReference type="ARBA" id="ARBA00022723"/>
    </source>
</evidence>
<feature type="domain" description="Poly(A) RNA polymerase mitochondrial-like central palm" evidence="12">
    <location>
        <begin position="156"/>
        <end position="260"/>
    </location>
</feature>
<keyword evidence="9" id="KW-0460">Magnesium</keyword>
<organism evidence="13 14">
    <name type="scientific">Ophiocordyceps polyrhachis-furcata BCC 54312</name>
    <dbReference type="NCBI Taxonomy" id="1330021"/>
    <lineage>
        <taxon>Eukaryota</taxon>
        <taxon>Fungi</taxon>
        <taxon>Dikarya</taxon>
        <taxon>Ascomycota</taxon>
        <taxon>Pezizomycotina</taxon>
        <taxon>Sordariomycetes</taxon>
        <taxon>Hypocreomycetidae</taxon>
        <taxon>Hypocreales</taxon>
        <taxon>Ophiocordycipitaceae</taxon>
        <taxon>Ophiocordyceps</taxon>
    </lineage>
</organism>
<evidence type="ECO:0000256" key="6">
    <source>
        <dbReference type="ARBA" id="ARBA00022490"/>
    </source>
</evidence>
<dbReference type="InterPro" id="IPR054708">
    <property type="entry name" value="MTPAP-like_central"/>
</dbReference>
<keyword evidence="6" id="KW-0963">Cytoplasm</keyword>
<dbReference type="AlphaFoldDB" id="A0A367L3D5"/>
<dbReference type="EMBL" id="LKCN02000017">
    <property type="protein sequence ID" value="RCI08939.1"/>
    <property type="molecule type" value="Genomic_DNA"/>
</dbReference>
<dbReference type="GO" id="GO:0050265">
    <property type="term" value="F:RNA uridylyltransferase activity"/>
    <property type="evidence" value="ECO:0007669"/>
    <property type="project" value="TreeGrafter"/>
</dbReference>
<dbReference type="PANTHER" id="PTHR12271:SF40">
    <property type="entry name" value="POLY(A) RNA POLYMERASE GLD2"/>
    <property type="match status" value="1"/>
</dbReference>
<comment type="cofactor">
    <cofactor evidence="2">
        <name>Mg(2+)</name>
        <dbReference type="ChEBI" id="CHEBI:18420"/>
    </cofactor>
</comment>
<dbReference type="GO" id="GO:0031123">
    <property type="term" value="P:RNA 3'-end processing"/>
    <property type="evidence" value="ECO:0007669"/>
    <property type="project" value="TreeGrafter"/>
</dbReference>
<evidence type="ECO:0000256" key="4">
    <source>
        <dbReference type="ARBA" id="ARBA00008593"/>
    </source>
</evidence>
<comment type="caution">
    <text evidence="13">The sequence shown here is derived from an EMBL/GenBank/DDBJ whole genome shotgun (WGS) entry which is preliminary data.</text>
</comment>
<protein>
    <recommendedName>
        <fullName evidence="5">polynucleotide adenylyltransferase</fullName>
        <ecNumber evidence="5">2.7.7.19</ecNumber>
    </recommendedName>
</protein>
<feature type="compositionally biased region" description="Polar residues" evidence="10">
    <location>
        <begin position="24"/>
        <end position="40"/>
    </location>
</feature>
<keyword evidence="14" id="KW-1185">Reference proteome</keyword>
<dbReference type="InterPro" id="IPR043519">
    <property type="entry name" value="NT_sf"/>
</dbReference>
<feature type="region of interest" description="Disordered" evidence="10">
    <location>
        <begin position="81"/>
        <end position="100"/>
    </location>
</feature>
<evidence type="ECO:0000256" key="2">
    <source>
        <dbReference type="ARBA" id="ARBA00001946"/>
    </source>
</evidence>